<protein>
    <submittedName>
        <fullName evidence="7">Zinc finger Y-chromosomal protein 1-like</fullName>
    </submittedName>
</protein>
<dbReference type="FunFam" id="3.30.160.60:FF:001732">
    <property type="entry name" value="Zgc:162936"/>
    <property type="match status" value="1"/>
</dbReference>
<dbReference type="OrthoDB" id="6418345at2759"/>
<dbReference type="PANTHER" id="PTHR24403">
    <property type="entry name" value="ZINC FINGER PROTEIN"/>
    <property type="match status" value="1"/>
</dbReference>
<keyword evidence="1" id="KW-0479">Metal-binding</keyword>
<dbReference type="EMBL" id="MNPL01002370">
    <property type="protein sequence ID" value="OQR78329.1"/>
    <property type="molecule type" value="Genomic_DNA"/>
</dbReference>
<dbReference type="Pfam" id="PF00096">
    <property type="entry name" value="zf-C2H2"/>
    <property type="match status" value="1"/>
</dbReference>
<name>A0A1V9XXY9_9ACAR</name>
<evidence type="ECO:0000313" key="7">
    <source>
        <dbReference type="EMBL" id="OQR78329.1"/>
    </source>
</evidence>
<dbReference type="STRING" id="418985.A0A1V9XXY9"/>
<dbReference type="GO" id="GO:0008270">
    <property type="term" value="F:zinc ion binding"/>
    <property type="evidence" value="ECO:0007669"/>
    <property type="project" value="UniProtKB-KW"/>
</dbReference>
<gene>
    <name evidence="7" type="ORF">BIW11_06479</name>
</gene>
<evidence type="ECO:0000256" key="5">
    <source>
        <dbReference type="PROSITE-ProRule" id="PRU00042"/>
    </source>
</evidence>
<accession>A0A1V9XXY9</accession>
<dbReference type="GO" id="GO:0045944">
    <property type="term" value="P:positive regulation of transcription by RNA polymerase II"/>
    <property type="evidence" value="ECO:0007669"/>
    <property type="project" value="TreeGrafter"/>
</dbReference>
<feature type="domain" description="C2H2-type" evidence="6">
    <location>
        <begin position="35"/>
        <end position="64"/>
    </location>
</feature>
<evidence type="ECO:0000256" key="4">
    <source>
        <dbReference type="ARBA" id="ARBA00022833"/>
    </source>
</evidence>
<reference evidence="7 8" key="1">
    <citation type="journal article" date="2017" name="Gigascience">
        <title>Draft genome of the honey bee ectoparasitic mite, Tropilaelaps mercedesae, is shaped by the parasitic life history.</title>
        <authorList>
            <person name="Dong X."/>
            <person name="Armstrong S.D."/>
            <person name="Xia D."/>
            <person name="Makepeace B.L."/>
            <person name="Darby A.C."/>
            <person name="Kadowaki T."/>
        </authorList>
    </citation>
    <scope>NUCLEOTIDE SEQUENCE [LARGE SCALE GENOMIC DNA]</scope>
    <source>
        <strain evidence="7">Wuxi-XJTLU</strain>
    </source>
</reference>
<dbReference type="GO" id="GO:0043565">
    <property type="term" value="F:sequence-specific DNA binding"/>
    <property type="evidence" value="ECO:0007669"/>
    <property type="project" value="UniProtKB-ARBA"/>
</dbReference>
<keyword evidence="8" id="KW-1185">Reference proteome</keyword>
<dbReference type="SUPFAM" id="SSF57667">
    <property type="entry name" value="beta-beta-alpha zinc fingers"/>
    <property type="match status" value="1"/>
</dbReference>
<dbReference type="PROSITE" id="PS00028">
    <property type="entry name" value="ZINC_FINGER_C2H2_1"/>
    <property type="match status" value="1"/>
</dbReference>
<keyword evidence="3 5" id="KW-0863">Zinc-finger</keyword>
<dbReference type="SMART" id="SM00355">
    <property type="entry name" value="ZnF_C2H2"/>
    <property type="match status" value="2"/>
</dbReference>
<dbReference type="GO" id="GO:0005694">
    <property type="term" value="C:chromosome"/>
    <property type="evidence" value="ECO:0007669"/>
    <property type="project" value="UniProtKB-ARBA"/>
</dbReference>
<dbReference type="InterPro" id="IPR050688">
    <property type="entry name" value="Zinc_finger/UBP_domain"/>
</dbReference>
<evidence type="ECO:0000256" key="3">
    <source>
        <dbReference type="ARBA" id="ARBA00022771"/>
    </source>
</evidence>
<dbReference type="PROSITE" id="PS50157">
    <property type="entry name" value="ZINC_FINGER_C2H2_2"/>
    <property type="match status" value="1"/>
</dbReference>
<evidence type="ECO:0000256" key="1">
    <source>
        <dbReference type="ARBA" id="ARBA00022723"/>
    </source>
</evidence>
<keyword evidence="2" id="KW-0677">Repeat</keyword>
<evidence type="ECO:0000259" key="6">
    <source>
        <dbReference type="PROSITE" id="PS50157"/>
    </source>
</evidence>
<dbReference type="PANTHER" id="PTHR24403:SF67">
    <property type="entry name" value="FI01116P-RELATED"/>
    <property type="match status" value="1"/>
</dbReference>
<proteinExistence type="predicted"/>
<evidence type="ECO:0000256" key="2">
    <source>
        <dbReference type="ARBA" id="ARBA00022737"/>
    </source>
</evidence>
<dbReference type="Gene3D" id="3.30.160.60">
    <property type="entry name" value="Classic Zinc Finger"/>
    <property type="match status" value="2"/>
</dbReference>
<dbReference type="InterPro" id="IPR036236">
    <property type="entry name" value="Znf_C2H2_sf"/>
</dbReference>
<dbReference type="Proteomes" id="UP000192247">
    <property type="component" value="Unassembled WGS sequence"/>
</dbReference>
<dbReference type="AlphaFoldDB" id="A0A1V9XXY9"/>
<dbReference type="GO" id="GO:0005634">
    <property type="term" value="C:nucleus"/>
    <property type="evidence" value="ECO:0007669"/>
    <property type="project" value="TreeGrafter"/>
</dbReference>
<evidence type="ECO:0000313" key="8">
    <source>
        <dbReference type="Proteomes" id="UP000192247"/>
    </source>
</evidence>
<sequence>MMTPHPPSLRGWRLWRADIPYLDLDGAGMNEFGRYKCPYAHCPYITNRRFPLSRHLLTHTGEKPFQCAYCHYSCSRKDALSSHMARRHPHTLVAGADIVASVGLLGGSSVGILDESDASANDYPSSRILS</sequence>
<comment type="caution">
    <text evidence="7">The sequence shown here is derived from an EMBL/GenBank/DDBJ whole genome shotgun (WGS) entry which is preliminary data.</text>
</comment>
<keyword evidence="4" id="KW-0862">Zinc</keyword>
<dbReference type="InParanoid" id="A0A1V9XXY9"/>
<organism evidence="7 8">
    <name type="scientific">Tropilaelaps mercedesae</name>
    <dbReference type="NCBI Taxonomy" id="418985"/>
    <lineage>
        <taxon>Eukaryota</taxon>
        <taxon>Metazoa</taxon>
        <taxon>Ecdysozoa</taxon>
        <taxon>Arthropoda</taxon>
        <taxon>Chelicerata</taxon>
        <taxon>Arachnida</taxon>
        <taxon>Acari</taxon>
        <taxon>Parasitiformes</taxon>
        <taxon>Mesostigmata</taxon>
        <taxon>Gamasina</taxon>
        <taxon>Dermanyssoidea</taxon>
        <taxon>Laelapidae</taxon>
        <taxon>Tropilaelaps</taxon>
    </lineage>
</organism>
<dbReference type="InterPro" id="IPR013087">
    <property type="entry name" value="Znf_C2H2_type"/>
</dbReference>